<accession>S0F3M8</accession>
<dbReference type="RefSeq" id="XP_005717333.1">
    <property type="nucleotide sequence ID" value="XM_005717276.1"/>
</dbReference>
<dbReference type="EMBL" id="HG001843">
    <property type="protein sequence ID" value="CDF77549.1"/>
    <property type="molecule type" value="Genomic_DNA"/>
</dbReference>
<dbReference type="Pfam" id="PF12937">
    <property type="entry name" value="F-box-like"/>
    <property type="match status" value="1"/>
</dbReference>
<dbReference type="SMART" id="SM00256">
    <property type="entry name" value="FBOX"/>
    <property type="match status" value="1"/>
</dbReference>
<evidence type="ECO:0000256" key="1">
    <source>
        <dbReference type="SAM" id="MobiDB-lite"/>
    </source>
</evidence>
<dbReference type="GeneID" id="17325044"/>
<organism evidence="3 4">
    <name type="scientific">Chondrus crispus</name>
    <name type="common">Carrageen Irish moss</name>
    <name type="synonym">Polymorpha crispa</name>
    <dbReference type="NCBI Taxonomy" id="2769"/>
    <lineage>
        <taxon>Eukaryota</taxon>
        <taxon>Rhodophyta</taxon>
        <taxon>Florideophyceae</taxon>
        <taxon>Rhodymeniophycidae</taxon>
        <taxon>Gigartinales</taxon>
        <taxon>Gigartinaceae</taxon>
        <taxon>Chondrus</taxon>
    </lineage>
</organism>
<dbReference type="Pfam" id="PF07744">
    <property type="entry name" value="SPOC"/>
    <property type="match status" value="1"/>
</dbReference>
<feature type="domain" description="F-box" evidence="2">
    <location>
        <begin position="287"/>
        <end position="333"/>
    </location>
</feature>
<dbReference type="PROSITE" id="PS50181">
    <property type="entry name" value="FBOX"/>
    <property type="match status" value="1"/>
</dbReference>
<dbReference type="CDD" id="cd21546">
    <property type="entry name" value="SPOC_FPA-like"/>
    <property type="match status" value="1"/>
</dbReference>
<feature type="region of interest" description="Disordered" evidence="1">
    <location>
        <begin position="178"/>
        <end position="211"/>
    </location>
</feature>
<dbReference type="InterPro" id="IPR036047">
    <property type="entry name" value="F-box-like_dom_sf"/>
</dbReference>
<dbReference type="AlphaFoldDB" id="S0F3M8"/>
<evidence type="ECO:0000313" key="4">
    <source>
        <dbReference type="Proteomes" id="UP000012073"/>
    </source>
</evidence>
<dbReference type="InterPro" id="IPR001810">
    <property type="entry name" value="F-box_dom"/>
</dbReference>
<feature type="region of interest" description="Disordered" evidence="1">
    <location>
        <begin position="1"/>
        <end position="92"/>
    </location>
</feature>
<name>S0F3M8_CHOCR</name>
<dbReference type="OrthoDB" id="192402at2759"/>
<feature type="compositionally biased region" description="Low complexity" evidence="1">
    <location>
        <begin position="197"/>
        <end position="206"/>
    </location>
</feature>
<protein>
    <recommendedName>
        <fullName evidence="2">F-box domain-containing protein</fullName>
    </recommendedName>
</protein>
<gene>
    <name evidence="3" type="ORF">CHC_T00005407001</name>
</gene>
<dbReference type="KEGG" id="ccp:CHC_T00005407001"/>
<evidence type="ECO:0000313" key="3">
    <source>
        <dbReference type="EMBL" id="CDF77549.1"/>
    </source>
</evidence>
<dbReference type="InterPro" id="IPR012921">
    <property type="entry name" value="SPOC_C"/>
</dbReference>
<evidence type="ECO:0000259" key="2">
    <source>
        <dbReference type="PROSITE" id="PS50181"/>
    </source>
</evidence>
<dbReference type="Gene3D" id="1.20.1280.50">
    <property type="match status" value="1"/>
</dbReference>
<reference evidence="4" key="1">
    <citation type="journal article" date="2013" name="Proc. Natl. Acad. Sci. U.S.A.">
        <title>Genome structure and metabolic features in the red seaweed Chondrus crispus shed light on evolution of the Archaeplastida.</title>
        <authorList>
            <person name="Collen J."/>
            <person name="Porcel B."/>
            <person name="Carre W."/>
            <person name="Ball S.G."/>
            <person name="Chaparro C."/>
            <person name="Tonon T."/>
            <person name="Barbeyron T."/>
            <person name="Michel G."/>
            <person name="Noel B."/>
            <person name="Valentin K."/>
            <person name="Elias M."/>
            <person name="Artiguenave F."/>
            <person name="Arun A."/>
            <person name="Aury J.M."/>
            <person name="Barbosa-Neto J.F."/>
            <person name="Bothwell J.H."/>
            <person name="Bouget F.Y."/>
            <person name="Brillet L."/>
            <person name="Cabello-Hurtado F."/>
            <person name="Capella-Gutierrez S."/>
            <person name="Charrier B."/>
            <person name="Cladiere L."/>
            <person name="Cock J.M."/>
            <person name="Coelho S.M."/>
            <person name="Colleoni C."/>
            <person name="Czjzek M."/>
            <person name="Da Silva C."/>
            <person name="Delage L."/>
            <person name="Denoeud F."/>
            <person name="Deschamps P."/>
            <person name="Dittami S.M."/>
            <person name="Gabaldon T."/>
            <person name="Gachon C.M."/>
            <person name="Groisillier A."/>
            <person name="Herve C."/>
            <person name="Jabbari K."/>
            <person name="Katinka M."/>
            <person name="Kloareg B."/>
            <person name="Kowalczyk N."/>
            <person name="Labadie K."/>
            <person name="Leblanc C."/>
            <person name="Lopez P.J."/>
            <person name="McLachlan D.H."/>
            <person name="Meslet-Cladiere L."/>
            <person name="Moustafa A."/>
            <person name="Nehr Z."/>
            <person name="Nyvall Collen P."/>
            <person name="Panaud O."/>
            <person name="Partensky F."/>
            <person name="Poulain J."/>
            <person name="Rensing S.A."/>
            <person name="Rousvoal S."/>
            <person name="Samson G."/>
            <person name="Symeonidi A."/>
            <person name="Weissenbach J."/>
            <person name="Zambounis A."/>
            <person name="Wincker P."/>
            <person name="Boyen C."/>
        </authorList>
    </citation>
    <scope>NUCLEOTIDE SEQUENCE [LARGE SCALE GENOMIC DNA]</scope>
    <source>
        <strain evidence="4">cv. Stackhouse</strain>
    </source>
</reference>
<keyword evidence="4" id="KW-1185">Reference proteome</keyword>
<dbReference type="Proteomes" id="UP000012073">
    <property type="component" value="Unassembled WGS sequence"/>
</dbReference>
<proteinExistence type="predicted"/>
<dbReference type="Gramene" id="CDF77549">
    <property type="protein sequence ID" value="CDF77549"/>
    <property type="gene ID" value="CHC_T00005407001"/>
</dbReference>
<dbReference type="SUPFAM" id="SSF81383">
    <property type="entry name" value="F-box domain"/>
    <property type="match status" value="1"/>
</dbReference>
<sequence>MTLAGNPYHESHPTAIIDRTNEARAEAGNETNSDPPADPTLTNLPLAPVASNRRHPSRSSLPTPVPDPFPTTGFTAIRPRPEGLSGLPSDLAPLAAPAPEAIASHFSQPSASFSLTPRLNSRKRPASLMMDLDKPGRPSQIAPDREIQMNRPNHRIPRQPVHPLRHDDELSTAQRLCDVTLDSPSSPGGGYKRMRSSADSDAGSSSCKDMDDPEIMAPDSVPALVMQLRQLLDYIASKPSLQHGSASFVRDYLRTMVLSNSYAAEKAIQESNKEHKLEVYAGRRKPSECFKFIPDELAKHIFGFLEGKHLARAREVCHRWNDFACEEPLWKSLCLKKWKALESDKDLWKLVDKDVDPEGPNCWRKIFPKVSNTSQWRCRLQKTGRFICNLVAHQISGTPLLGGLPEVLVVERRFNILHLQTFVRPDASILYFEPELASDRTGFDDFIDYLNKRTRAGLALEGQLRFIFIPPCDYTRTQVEYPGQSLLGVVQHAYPLVPEL</sequence>